<keyword evidence="2" id="KW-1185">Reference proteome</keyword>
<proteinExistence type="predicted"/>
<comment type="caution">
    <text evidence="1">The sequence shown here is derived from an EMBL/GenBank/DDBJ whole genome shotgun (WGS) entry which is preliminary data.</text>
</comment>
<organism evidence="1 2">
    <name type="scientific">Agrobacterium deltaense NCPPB 1641</name>
    <dbReference type="NCBI Taxonomy" id="1183425"/>
    <lineage>
        <taxon>Bacteria</taxon>
        <taxon>Pseudomonadati</taxon>
        <taxon>Pseudomonadota</taxon>
        <taxon>Alphaproteobacteria</taxon>
        <taxon>Hyphomicrobiales</taxon>
        <taxon>Rhizobiaceae</taxon>
        <taxon>Rhizobium/Agrobacterium group</taxon>
        <taxon>Agrobacterium</taxon>
    </lineage>
</organism>
<gene>
    <name evidence="1" type="ORF">AGR7A_Lc120262</name>
</gene>
<dbReference type="Proteomes" id="UP000192140">
    <property type="component" value="Unassembled WGS sequence"/>
</dbReference>
<dbReference type="EMBL" id="FCNP01000033">
    <property type="protein sequence ID" value="CVI58794.1"/>
    <property type="molecule type" value="Genomic_DNA"/>
</dbReference>
<evidence type="ECO:0008006" key="3">
    <source>
        <dbReference type="Google" id="ProtNLM"/>
    </source>
</evidence>
<evidence type="ECO:0000313" key="2">
    <source>
        <dbReference type="Proteomes" id="UP000192140"/>
    </source>
</evidence>
<sequence length="238" mass="25944">MSGDKLPSYPNSDDRSFGYEVARTTIDAAASLVPGGGYAVGKLVERFVAAPLQKRRDEWFERVGAGLRDLEERLHGFDPASLEANEDFVSAVFEATQAAMKTSRHEKLEALRNGVLNIAAGQTIDELLRGSFFSYIDRFSPAHIRVLSLLSDPISSPEMREFAQNTYAGSQLSGLQKAIPSTVIDYAGLKRILAELDREGLADTGSMNAMGTSASLLAKRSTNDGDAFLRFVSDPFEK</sequence>
<protein>
    <recommendedName>
        <fullName evidence="3">DUF4393 domain-containing protein</fullName>
    </recommendedName>
</protein>
<accession>A0A1S7TW46</accession>
<reference evidence="1" key="1">
    <citation type="submission" date="2016-01" db="EMBL/GenBank/DDBJ databases">
        <authorList>
            <person name="Regsiter A."/>
            <person name="william w."/>
        </authorList>
    </citation>
    <scope>NUCLEOTIDE SEQUENCE</scope>
    <source>
        <strain evidence="1">NCPPB 1641</strain>
    </source>
</reference>
<dbReference type="RefSeq" id="WP_080854113.1">
    <property type="nucleotide sequence ID" value="NZ_LT009776.1"/>
</dbReference>
<name>A0A1S7TW46_9HYPH</name>
<dbReference type="AlphaFoldDB" id="A0A1S7TW46"/>
<evidence type="ECO:0000313" key="1">
    <source>
        <dbReference type="EMBL" id="CVI58794.1"/>
    </source>
</evidence>